<dbReference type="InterPro" id="IPR002059">
    <property type="entry name" value="CSP_DNA-bd"/>
</dbReference>
<dbReference type="GO" id="GO:0003676">
    <property type="term" value="F:nucleic acid binding"/>
    <property type="evidence" value="ECO:0007669"/>
    <property type="project" value="InterPro"/>
</dbReference>
<name>A0A7V4U0T2_CALAY</name>
<evidence type="ECO:0000259" key="3">
    <source>
        <dbReference type="PROSITE" id="PS51857"/>
    </source>
</evidence>
<dbReference type="SUPFAM" id="SSF50249">
    <property type="entry name" value="Nucleic acid-binding proteins"/>
    <property type="match status" value="1"/>
</dbReference>
<protein>
    <submittedName>
        <fullName evidence="4">Cold shock domain-containing protein</fullName>
    </submittedName>
</protein>
<keyword evidence="2" id="KW-0963">Cytoplasm</keyword>
<comment type="subcellular location">
    <subcellularLocation>
        <location evidence="1">Cytoplasm</location>
    </subcellularLocation>
</comment>
<dbReference type="InterPro" id="IPR012340">
    <property type="entry name" value="NA-bd_OB-fold"/>
</dbReference>
<evidence type="ECO:0000256" key="1">
    <source>
        <dbReference type="ARBA" id="ARBA00004496"/>
    </source>
</evidence>
<dbReference type="Gene3D" id="2.40.50.140">
    <property type="entry name" value="Nucleic acid-binding proteins"/>
    <property type="match status" value="1"/>
</dbReference>
<sequence>MQTGTVKMWDAQKGFGFIVCDDDEDEIFVNINDLHPSVVQKRLAEGQRVKFDVRSDMKGDKAVNVRLLR</sequence>
<evidence type="ECO:0000256" key="2">
    <source>
        <dbReference type="ARBA" id="ARBA00022490"/>
    </source>
</evidence>
<dbReference type="PROSITE" id="PS51857">
    <property type="entry name" value="CSD_2"/>
    <property type="match status" value="1"/>
</dbReference>
<dbReference type="PIRSF" id="PIRSF002599">
    <property type="entry name" value="Cold_shock_A"/>
    <property type="match status" value="1"/>
</dbReference>
<dbReference type="PANTHER" id="PTHR11544">
    <property type="entry name" value="COLD SHOCK DOMAIN CONTAINING PROTEINS"/>
    <property type="match status" value="1"/>
</dbReference>
<reference evidence="4" key="1">
    <citation type="journal article" date="2020" name="mSystems">
        <title>Genome- and Community-Level Interaction Insights into Carbon Utilization and Element Cycling Functions of Hydrothermarchaeota in Hydrothermal Sediment.</title>
        <authorList>
            <person name="Zhou Z."/>
            <person name="Liu Y."/>
            <person name="Xu W."/>
            <person name="Pan J."/>
            <person name="Luo Z.H."/>
            <person name="Li M."/>
        </authorList>
    </citation>
    <scope>NUCLEOTIDE SEQUENCE [LARGE SCALE GENOMIC DNA]</scope>
    <source>
        <strain evidence="4">HyVt-577</strain>
    </source>
</reference>
<dbReference type="InterPro" id="IPR050181">
    <property type="entry name" value="Cold_shock_domain"/>
</dbReference>
<dbReference type="CDD" id="cd04458">
    <property type="entry name" value="CSP_CDS"/>
    <property type="match status" value="1"/>
</dbReference>
<dbReference type="InterPro" id="IPR012156">
    <property type="entry name" value="Cold_shock_CspA"/>
</dbReference>
<dbReference type="AlphaFoldDB" id="A0A7V4U0T2"/>
<dbReference type="InterPro" id="IPR011129">
    <property type="entry name" value="CSD"/>
</dbReference>
<evidence type="ECO:0000313" key="4">
    <source>
        <dbReference type="EMBL" id="HGY55808.1"/>
    </source>
</evidence>
<dbReference type="SMART" id="SM00357">
    <property type="entry name" value="CSP"/>
    <property type="match status" value="1"/>
</dbReference>
<dbReference type="Pfam" id="PF00313">
    <property type="entry name" value="CSD"/>
    <property type="match status" value="1"/>
</dbReference>
<gene>
    <name evidence="4" type="ORF">ENK44_08910</name>
</gene>
<dbReference type="EMBL" id="DRQG01000084">
    <property type="protein sequence ID" value="HGY55808.1"/>
    <property type="molecule type" value="Genomic_DNA"/>
</dbReference>
<feature type="domain" description="CSD" evidence="3">
    <location>
        <begin position="1"/>
        <end position="67"/>
    </location>
</feature>
<organism evidence="4">
    <name type="scientific">Caldithrix abyssi</name>
    <dbReference type="NCBI Taxonomy" id="187145"/>
    <lineage>
        <taxon>Bacteria</taxon>
        <taxon>Pseudomonadati</taxon>
        <taxon>Calditrichota</taxon>
        <taxon>Calditrichia</taxon>
        <taxon>Calditrichales</taxon>
        <taxon>Calditrichaceae</taxon>
        <taxon>Caldithrix</taxon>
    </lineage>
</organism>
<comment type="caution">
    <text evidence="4">The sequence shown here is derived from an EMBL/GenBank/DDBJ whole genome shotgun (WGS) entry which is preliminary data.</text>
</comment>
<dbReference type="PRINTS" id="PR00050">
    <property type="entry name" value="COLDSHOCK"/>
</dbReference>
<accession>A0A7V4U0T2</accession>
<proteinExistence type="predicted"/>
<dbReference type="GO" id="GO:0005829">
    <property type="term" value="C:cytosol"/>
    <property type="evidence" value="ECO:0007669"/>
    <property type="project" value="UniProtKB-ARBA"/>
</dbReference>
<dbReference type="Proteomes" id="UP000885779">
    <property type="component" value="Unassembled WGS sequence"/>
</dbReference>